<protein>
    <submittedName>
        <fullName evidence="3">SusC/RagA family TonB-linked outer membrane protein</fullName>
    </submittedName>
</protein>
<feature type="chain" id="PRO_5047524565" evidence="1">
    <location>
        <begin position="26"/>
        <end position="959"/>
    </location>
</feature>
<dbReference type="EMBL" id="JACSPP010000004">
    <property type="protein sequence ID" value="MBD8039243.1"/>
    <property type="molecule type" value="Genomic_DNA"/>
</dbReference>
<evidence type="ECO:0000259" key="2">
    <source>
        <dbReference type="Pfam" id="PF07715"/>
    </source>
</evidence>
<evidence type="ECO:0000313" key="4">
    <source>
        <dbReference type="Proteomes" id="UP000620874"/>
    </source>
</evidence>
<dbReference type="Gene3D" id="2.170.130.10">
    <property type="entry name" value="TonB-dependent receptor, plug domain"/>
    <property type="match status" value="1"/>
</dbReference>
<dbReference type="RefSeq" id="WP_191762852.1">
    <property type="nucleotide sequence ID" value="NZ_JACSPP010000004.1"/>
</dbReference>
<feature type="domain" description="TonB-dependent receptor plug" evidence="2">
    <location>
        <begin position="56"/>
        <end position="145"/>
    </location>
</feature>
<proteinExistence type="predicted"/>
<gene>
    <name evidence="3" type="ORF">H9625_02045</name>
</gene>
<evidence type="ECO:0000256" key="1">
    <source>
        <dbReference type="SAM" id="SignalP"/>
    </source>
</evidence>
<reference evidence="3 4" key="1">
    <citation type="submission" date="2020-08" db="EMBL/GenBank/DDBJ databases">
        <title>A Genomic Blueprint of the Chicken Gut Microbiome.</title>
        <authorList>
            <person name="Gilroy R."/>
            <person name="Ravi A."/>
            <person name="Getino M."/>
            <person name="Pursley I."/>
            <person name="Horton D.L."/>
            <person name="Alikhan N.-F."/>
            <person name="Baker D."/>
            <person name="Gharbi K."/>
            <person name="Hall N."/>
            <person name="Watson M."/>
            <person name="Adriaenssens E.M."/>
            <person name="Foster-Nyarko E."/>
            <person name="Jarju S."/>
            <person name="Secka A."/>
            <person name="Antonio M."/>
            <person name="Oren A."/>
            <person name="Chaudhuri R."/>
            <person name="La Ragione R.M."/>
            <person name="Hildebrand F."/>
            <person name="Pallen M.J."/>
        </authorList>
    </citation>
    <scope>NUCLEOTIDE SEQUENCE [LARGE SCALE GENOMIC DNA]</scope>
    <source>
        <strain evidence="3 4">Sa1CVN1</strain>
    </source>
</reference>
<keyword evidence="4" id="KW-1185">Reference proteome</keyword>
<dbReference type="InterPro" id="IPR023996">
    <property type="entry name" value="TonB-dep_OMP_SusC/RagA"/>
</dbReference>
<keyword evidence="1" id="KW-0732">Signal</keyword>
<evidence type="ECO:0000313" key="3">
    <source>
        <dbReference type="EMBL" id="MBD8039243.1"/>
    </source>
</evidence>
<dbReference type="InterPro" id="IPR012910">
    <property type="entry name" value="Plug_dom"/>
</dbReference>
<dbReference type="SUPFAM" id="SSF56935">
    <property type="entry name" value="Porins"/>
    <property type="match status" value="1"/>
</dbReference>
<dbReference type="InterPro" id="IPR037066">
    <property type="entry name" value="Plug_dom_sf"/>
</dbReference>
<sequence length="959" mass="107830">MKVKYTRFILFAAALGLLPAYQSIGAQTAEANETDSLQATDPSVQVAFRKVAQDDLLGGVSVINMEQVNDKNYATYSLDNLQGYVGGWNGNSLWGMDGDNAGYLVLVDGVPRDANNVLPTEIEQITFLKSASAVVLYGSRASKGVIYITTKRGKYQEKLQIDVRANTGFYVPKGYPKYLGSAEYMTLYNEARANDGLDPLYSAEDIYNYGSGTNPYRYPSLDYYSSDYLKKTYNRSDVTAEFSGGNKRARFYSNVGYYRQNDIFNFGEAAKNYTSRLNIRGNVDVTINDDIKAYANANATFYDVRSGRTTYETEEGETYDYWTEAASMRPNRFAPLIPLSYIDPNALSALELMGVNSNVFDGMFLGGSQIDNRNIFADYYAAGYNKYTSRQFQFDTGIDFDLHRLLKGLSFHFQFAVDYATSYNTSFNNTYRIYTPTWSDYNGTGVITSLGYEGTDEKTGVQTISGSTDNQTIALSAHFDYHTTINKAHNLSAMLLVNGYQQTNSTVYHRTSNANLGIQVGYNYMGKYYAEFSGAAVHSAKLAEGHRNAFSPALTLAWKLHQEDFLKNSSVVDELMLGVSGSILHQDIDLANYYMYEANFNQSDGAWWGWQEGVSRHSVNSLRGANEELTFIKRKEFTVSLRTSLWDRLVTADANFFVNSTEGLPIQPSTIFPSYFSTYYPEASFIPYVNFNNNKRVGFDFAVNFNKKVGEADLSLGVTGTYYKTEATQRDENYAYDYQNRTGKPVDGLWGLECEGFFQSEEDIANSPTQNFGGTVRPGDLKYKDQNGDDVIDTNDEVYLGRGGWYGSPFTLGINFTAKWRNFTLFALGTGGFGGHAFKSSSYYWVYGDGKYSEVVRGRWTPETAATATYPRLTTLDGNNNFRNSTFWLYKTNRFDLAKVQLTYDFPKRLLQKTFLKEASVYVSGSNLLTISKERELMEMNVGSAPQTRFYNLGVKVTF</sequence>
<comment type="caution">
    <text evidence="3">The sequence shown here is derived from an EMBL/GenBank/DDBJ whole genome shotgun (WGS) entry which is preliminary data.</text>
</comment>
<dbReference type="Proteomes" id="UP000620874">
    <property type="component" value="Unassembled WGS sequence"/>
</dbReference>
<name>A0ABR8Y4W5_9BACT</name>
<dbReference type="NCBIfam" id="TIGR04056">
    <property type="entry name" value="OMP_RagA_SusC"/>
    <property type="match status" value="1"/>
</dbReference>
<feature type="signal peptide" evidence="1">
    <location>
        <begin position="1"/>
        <end position="25"/>
    </location>
</feature>
<organism evidence="3 4">
    <name type="scientific">Phocaeicola intestinalis</name>
    <dbReference type="NCBI Taxonomy" id="2762212"/>
    <lineage>
        <taxon>Bacteria</taxon>
        <taxon>Pseudomonadati</taxon>
        <taxon>Bacteroidota</taxon>
        <taxon>Bacteroidia</taxon>
        <taxon>Bacteroidales</taxon>
        <taxon>Bacteroidaceae</taxon>
        <taxon>Phocaeicola</taxon>
    </lineage>
</organism>
<dbReference type="Pfam" id="PF07715">
    <property type="entry name" value="Plug"/>
    <property type="match status" value="1"/>
</dbReference>
<accession>A0ABR8Y4W5</accession>